<accession>A0A1L8D1Y6</accession>
<dbReference type="InterPro" id="IPR011254">
    <property type="entry name" value="Prismane-like_sf"/>
</dbReference>
<dbReference type="InterPro" id="IPR004137">
    <property type="entry name" value="HCP/CODH"/>
</dbReference>
<evidence type="ECO:0000313" key="12">
    <source>
        <dbReference type="Proteomes" id="UP000187338"/>
    </source>
</evidence>
<keyword evidence="5 9" id="KW-0560">Oxidoreductase</keyword>
<keyword evidence="2 9" id="KW-0004">4Fe-4S</keyword>
<dbReference type="GO" id="GO:0050418">
    <property type="term" value="F:hydroxylamine reductase activity"/>
    <property type="evidence" value="ECO:0007669"/>
    <property type="project" value="TreeGrafter"/>
</dbReference>
<dbReference type="PANTHER" id="PTHR30109">
    <property type="entry name" value="HYDROXYLAMINE REDUCTASE"/>
    <property type="match status" value="1"/>
</dbReference>
<evidence type="ECO:0000256" key="2">
    <source>
        <dbReference type="ARBA" id="ARBA00022485"/>
    </source>
</evidence>
<dbReference type="EC" id="1.2.7.4" evidence="9"/>
<keyword evidence="3 10" id="KW-0533">Nickel</keyword>
<evidence type="ECO:0000256" key="10">
    <source>
        <dbReference type="PIRSR" id="PIRSR005023-1"/>
    </source>
</evidence>
<feature type="binding site" evidence="10">
    <location>
        <position position="38"/>
    </location>
    <ligand>
        <name>[4Fe-4S] cluster</name>
        <dbReference type="ChEBI" id="CHEBI:49883"/>
        <label>1</label>
        <note>ligand shared between dimeric partners</note>
    </ligand>
</feature>
<dbReference type="OrthoDB" id="5478720at2"/>
<evidence type="ECO:0000256" key="9">
    <source>
        <dbReference type="PIRNR" id="PIRNR005023"/>
    </source>
</evidence>
<gene>
    <name evidence="11" type="ORF">ciss_10920</name>
</gene>
<feature type="binding site" evidence="10">
    <location>
        <position position="50"/>
    </location>
    <ligand>
        <name>[4Fe-4S] cluster</name>
        <dbReference type="ChEBI" id="CHEBI:49883"/>
        <label>2</label>
    </ligand>
</feature>
<dbReference type="GO" id="GO:0006091">
    <property type="term" value="P:generation of precursor metabolites and energy"/>
    <property type="evidence" value="ECO:0007669"/>
    <property type="project" value="InterPro"/>
</dbReference>
<comment type="caution">
    <text evidence="11">The sequence shown here is derived from an EMBL/GenBank/DDBJ whole genome shotgun (WGS) entry which is preliminary data.</text>
</comment>
<evidence type="ECO:0000256" key="7">
    <source>
        <dbReference type="ARBA" id="ARBA00023014"/>
    </source>
</evidence>
<feature type="binding site" evidence="10">
    <location>
        <position position="480"/>
    </location>
    <ligand>
        <name>[Ni-4Fe-4S] cluster</name>
        <dbReference type="ChEBI" id="CHEBI:47739"/>
    </ligand>
</feature>
<dbReference type="FunFam" id="3.40.50.2030:FF:000003">
    <property type="entry name" value="Carbon monoxide dehydrogenase"/>
    <property type="match status" value="1"/>
</dbReference>
<feature type="binding site" evidence="10">
    <location>
        <position position="68"/>
    </location>
    <ligand>
        <name>[4Fe-4S] cluster</name>
        <dbReference type="ChEBI" id="CHEBI:49883"/>
        <label>2</label>
    </ligand>
</feature>
<protein>
    <recommendedName>
        <fullName evidence="9">Carbon monoxide dehydrogenase</fullName>
        <ecNumber evidence="9">1.2.7.4</ecNumber>
    </recommendedName>
</protein>
<dbReference type="Pfam" id="PF03063">
    <property type="entry name" value="Prismane"/>
    <property type="match status" value="1"/>
</dbReference>
<dbReference type="Gene3D" id="1.20.1270.30">
    <property type="match status" value="1"/>
</dbReference>
<keyword evidence="7 9" id="KW-0411">Iron-sulfur</keyword>
<dbReference type="PANTHER" id="PTHR30109:SF4">
    <property type="entry name" value="CARBON MONOXIDE DEHYDROGENASE"/>
    <property type="match status" value="1"/>
</dbReference>
<dbReference type="NCBIfam" id="TIGR01702">
    <property type="entry name" value="CO_DH_cata"/>
    <property type="match status" value="1"/>
</dbReference>
<dbReference type="GO" id="GO:0051539">
    <property type="term" value="F:4 iron, 4 sulfur cluster binding"/>
    <property type="evidence" value="ECO:0007669"/>
    <property type="project" value="UniProtKB-UniRule"/>
</dbReference>
<organism evidence="11 12">
    <name type="scientific">Carboxydothermus islandicus</name>
    <dbReference type="NCBI Taxonomy" id="661089"/>
    <lineage>
        <taxon>Bacteria</taxon>
        <taxon>Bacillati</taxon>
        <taxon>Bacillota</taxon>
        <taxon>Clostridia</taxon>
        <taxon>Thermoanaerobacterales</taxon>
        <taxon>Thermoanaerobacteraceae</taxon>
        <taxon>Carboxydothermus</taxon>
    </lineage>
</organism>
<keyword evidence="4 9" id="KW-0479">Metal-binding</keyword>
<reference evidence="12" key="1">
    <citation type="submission" date="2016-12" db="EMBL/GenBank/DDBJ databases">
        <title>Draft Genome Sequences od Carboxydothermus pertinax and islandicus, Hydrogenogenic Carboxydotrophic Bacteria.</title>
        <authorList>
            <person name="Fukuyama Y."/>
            <person name="Ohmae K."/>
            <person name="Yoneda Y."/>
            <person name="Yoshida T."/>
            <person name="Sako Y."/>
        </authorList>
    </citation>
    <scope>NUCLEOTIDE SEQUENCE [LARGE SCALE GENOMIC DNA]</scope>
    <source>
        <strain evidence="12">SET</strain>
    </source>
</reference>
<dbReference type="AlphaFoldDB" id="A0A1L8D1Y6"/>
<dbReference type="SUPFAM" id="SSF56821">
    <property type="entry name" value="Prismane protein-like"/>
    <property type="match status" value="1"/>
</dbReference>
<feature type="binding site" evidence="10">
    <location>
        <position position="338"/>
    </location>
    <ligand>
        <name>[Ni-4Fe-4S] cluster</name>
        <dbReference type="ChEBI" id="CHEBI:47739"/>
    </ligand>
</feature>
<evidence type="ECO:0000313" key="11">
    <source>
        <dbReference type="EMBL" id="GAV25159.1"/>
    </source>
</evidence>
<feature type="binding site" evidence="10">
    <location>
        <position position="55"/>
    </location>
    <ligand>
        <name>[4Fe-4S] cluster</name>
        <dbReference type="ChEBI" id="CHEBI:49883"/>
        <label>2</label>
    </ligand>
</feature>
<comment type="cofactor">
    <cofactor evidence="1">
        <name>[4Fe-4S] cluster</name>
        <dbReference type="ChEBI" id="CHEBI:49883"/>
    </cofactor>
</comment>
<dbReference type="InterPro" id="IPR016099">
    <property type="entry name" value="Prismane-like_a/b-sand"/>
</dbReference>
<comment type="catalytic activity">
    <reaction evidence="8 9">
        <text>CO + 2 oxidized [2Fe-2S]-[ferredoxin] + H2O = 2 reduced [2Fe-2S]-[ferredoxin] + CO2 + 2 H(+)</text>
        <dbReference type="Rhea" id="RHEA:21040"/>
        <dbReference type="Rhea" id="RHEA-COMP:10000"/>
        <dbReference type="Rhea" id="RHEA-COMP:10001"/>
        <dbReference type="ChEBI" id="CHEBI:15377"/>
        <dbReference type="ChEBI" id="CHEBI:15378"/>
        <dbReference type="ChEBI" id="CHEBI:16526"/>
        <dbReference type="ChEBI" id="CHEBI:17245"/>
        <dbReference type="ChEBI" id="CHEBI:33737"/>
        <dbReference type="ChEBI" id="CHEBI:33738"/>
        <dbReference type="EC" id="1.2.7.4"/>
    </reaction>
</comment>
<dbReference type="GO" id="GO:0016151">
    <property type="term" value="F:nickel cation binding"/>
    <property type="evidence" value="ECO:0007669"/>
    <property type="project" value="InterPro"/>
</dbReference>
<proteinExistence type="predicted"/>
<evidence type="ECO:0000256" key="3">
    <source>
        <dbReference type="ARBA" id="ARBA00022596"/>
    </source>
</evidence>
<feature type="binding site" evidence="10">
    <location>
        <position position="259"/>
    </location>
    <ligand>
        <name>[Ni-4Fe-4S] cluster</name>
        <dbReference type="ChEBI" id="CHEBI:47739"/>
    </ligand>
</feature>
<dbReference type="GO" id="GO:0042542">
    <property type="term" value="P:response to hydrogen peroxide"/>
    <property type="evidence" value="ECO:0007669"/>
    <property type="project" value="TreeGrafter"/>
</dbReference>
<dbReference type="GO" id="GO:0043885">
    <property type="term" value="F:anaerobic carbon-monoxide dehydrogenase activity"/>
    <property type="evidence" value="ECO:0007669"/>
    <property type="project" value="UniProtKB-UniRule"/>
</dbReference>
<evidence type="ECO:0000256" key="6">
    <source>
        <dbReference type="ARBA" id="ARBA00023004"/>
    </source>
</evidence>
<feature type="binding site" evidence="10">
    <location>
        <position position="449"/>
    </location>
    <ligand>
        <name>[Ni-4Fe-4S] cluster</name>
        <dbReference type="ChEBI" id="CHEBI:47739"/>
    </ligand>
</feature>
<dbReference type="STRING" id="661089.ciss_10920"/>
<name>A0A1L8D1Y6_9THEO</name>
<sequence>MATKTSIHPSVNELYQRLAADQLSNCFDRFDPQEKIRCNYCELGVSCQLCSNGPCRINEKVGATLGVCGINADGMAMRYLLLRNVMGTSTYTYHAYEAYKTLKMTALGNTPFTITDKDKLYQMARDLELNTEGKPEDVAVRLSDFLIWELYRDYDEPGKMIEVYAPLKRKEVWRKLGIYPAGPLHELKDAAASCLTNVDGDYVSLATKGLRLGLSCIYGAQIGLELVQDILFGTGMPHEMDVDLGIFDADYVNIVFNGHEPFVGVALILAAKDAVNQDKARTAGAKGLRIYGSIESGQEVIQRFQKDEVFRGLTGNWLTIEPMLATGAVDVLAMDMNCSPPHLGPLAEKYGATLISVSRLVRFPGIHHFLDYKPSEVREIAQKIIDIAVDNFKNKRHGKITPKIPANIQKAITGFTPEAILKTLGGSIHPLIEVIKAGKIKGAVGLVNCTTLKNGPQDYVTVNLAKELIKRDILILSGGCGNHALEVAGLCNLDAISLAGPGLSEVCRSLNIPPVLSFGTCTDTGRISLVVTALANTLNVDTADLPVAVTAPMYMEQKATIDALFALAYGLFTHVAPDPPVMGAPNLVKLLTRDLPNITGGRIAVGSDPVKVADDILAHINDRRAKLGI</sequence>
<feature type="binding site" evidence="10">
    <location>
        <position position="47"/>
    </location>
    <ligand>
        <name>[4Fe-4S] cluster</name>
        <dbReference type="ChEBI" id="CHEBI:49883"/>
        <label>2</label>
    </ligand>
</feature>
<keyword evidence="6 9" id="KW-0408">Iron</keyword>
<dbReference type="InterPro" id="IPR016101">
    <property type="entry name" value="CO_DH_a-bundle"/>
</dbReference>
<evidence type="ECO:0000256" key="1">
    <source>
        <dbReference type="ARBA" id="ARBA00001966"/>
    </source>
</evidence>
<dbReference type="PIRSF" id="PIRSF005023">
    <property type="entry name" value="CODH"/>
    <property type="match status" value="1"/>
</dbReference>
<dbReference type="EMBL" id="BDJL01000035">
    <property type="protein sequence ID" value="GAV25159.1"/>
    <property type="molecule type" value="Genomic_DNA"/>
</dbReference>
<feature type="binding site" evidence="10">
    <location>
        <position position="521"/>
    </location>
    <ligand>
        <name>[Ni-4Fe-4S] cluster</name>
        <dbReference type="ChEBI" id="CHEBI:47739"/>
    </ligand>
</feature>
<evidence type="ECO:0000256" key="4">
    <source>
        <dbReference type="ARBA" id="ARBA00022723"/>
    </source>
</evidence>
<dbReference type="Proteomes" id="UP000187338">
    <property type="component" value="Unassembled WGS sequence"/>
</dbReference>
<dbReference type="Gene3D" id="3.40.50.2030">
    <property type="match status" value="2"/>
</dbReference>
<dbReference type="RefSeq" id="WP_075865325.1">
    <property type="nucleotide sequence ID" value="NZ_BDJL01000035.1"/>
</dbReference>
<evidence type="ECO:0000256" key="8">
    <source>
        <dbReference type="ARBA" id="ARBA00048733"/>
    </source>
</evidence>
<dbReference type="InterPro" id="IPR010047">
    <property type="entry name" value="CODH"/>
</dbReference>
<keyword evidence="12" id="KW-1185">Reference proteome</keyword>
<dbReference type="GO" id="GO:0004601">
    <property type="term" value="F:peroxidase activity"/>
    <property type="evidence" value="ECO:0007669"/>
    <property type="project" value="TreeGrafter"/>
</dbReference>
<evidence type="ECO:0000256" key="5">
    <source>
        <dbReference type="ARBA" id="ARBA00023002"/>
    </source>
</evidence>